<comment type="caution">
    <text evidence="1">The sequence shown here is derived from an EMBL/GenBank/DDBJ whole genome shotgun (WGS) entry which is preliminary data.</text>
</comment>
<organism evidence="1 2">
    <name type="scientific">Paenibacillus baimaensis</name>
    <dbReference type="NCBI Taxonomy" id="2982185"/>
    <lineage>
        <taxon>Bacteria</taxon>
        <taxon>Bacillati</taxon>
        <taxon>Bacillota</taxon>
        <taxon>Bacilli</taxon>
        <taxon>Bacillales</taxon>
        <taxon>Paenibacillaceae</taxon>
        <taxon>Paenibacillus</taxon>
    </lineage>
</organism>
<dbReference type="SUPFAM" id="SSF48371">
    <property type="entry name" value="ARM repeat"/>
    <property type="match status" value="1"/>
</dbReference>
<protein>
    <submittedName>
        <fullName evidence="1">Uncharacterized protein</fullName>
    </submittedName>
</protein>
<dbReference type="EMBL" id="JAOQIO010000023">
    <property type="protein sequence ID" value="MCU6792473.1"/>
    <property type="molecule type" value="Genomic_DNA"/>
</dbReference>
<proteinExistence type="predicted"/>
<dbReference type="Gene3D" id="1.25.40.290">
    <property type="entry name" value="ARM repeat domains"/>
    <property type="match status" value="1"/>
</dbReference>
<sequence length="94" mass="10798">MKSSLIILNDWVYDKDAKISGVLLLEADKSDPSKCVQNSVGQGLKDASKANPDWVRQFCGDRNPYFLKSRFVFCMHLCYPYVLRCEKTFPLSTR</sequence>
<dbReference type="Proteomes" id="UP001652445">
    <property type="component" value="Unassembled WGS sequence"/>
</dbReference>
<dbReference type="InterPro" id="IPR016024">
    <property type="entry name" value="ARM-type_fold"/>
</dbReference>
<accession>A0ABT2UCV6</accession>
<gene>
    <name evidence="1" type="ORF">OB236_10065</name>
</gene>
<evidence type="ECO:0000313" key="1">
    <source>
        <dbReference type="EMBL" id="MCU6792473.1"/>
    </source>
</evidence>
<reference evidence="1 2" key="1">
    <citation type="submission" date="2022-09" db="EMBL/GenBank/DDBJ databases">
        <authorList>
            <person name="Han X.L."/>
            <person name="Wang Q."/>
            <person name="Lu T."/>
        </authorList>
    </citation>
    <scope>NUCLEOTIDE SEQUENCE [LARGE SCALE GENOMIC DNA]</scope>
    <source>
        <strain evidence="1 2">WQ 127069</strain>
    </source>
</reference>
<name>A0ABT2UCV6_9BACL</name>
<keyword evidence="2" id="KW-1185">Reference proteome</keyword>
<evidence type="ECO:0000313" key="2">
    <source>
        <dbReference type="Proteomes" id="UP001652445"/>
    </source>
</evidence>